<evidence type="ECO:0000313" key="3">
    <source>
        <dbReference type="Proteomes" id="UP000321814"/>
    </source>
</evidence>
<keyword evidence="3" id="KW-1185">Reference proteome</keyword>
<feature type="domain" description="DUF4189" evidence="1">
    <location>
        <begin position="11"/>
        <end position="105"/>
    </location>
</feature>
<reference evidence="2 3" key="1">
    <citation type="submission" date="2019-08" db="EMBL/GenBank/DDBJ databases">
        <title>Draft genome analysis of Rheinheimera tangshanensis isolated from the roots of fresh rice plants (Oryza sativa).</title>
        <authorList>
            <person name="Yu Q."/>
            <person name="Qi Y."/>
            <person name="Zhang H."/>
            <person name="Pu J."/>
        </authorList>
    </citation>
    <scope>NUCLEOTIDE SEQUENCE [LARGE SCALE GENOMIC DNA]</scope>
    <source>
        <strain evidence="2 3">JA3-B52</strain>
    </source>
</reference>
<dbReference type="EMBL" id="VRLR01000002">
    <property type="protein sequence ID" value="TXK82483.1"/>
    <property type="molecule type" value="Genomic_DNA"/>
</dbReference>
<proteinExistence type="predicted"/>
<dbReference type="AlphaFoldDB" id="A0A5C8M209"/>
<evidence type="ECO:0000259" key="1">
    <source>
        <dbReference type="Pfam" id="PF13827"/>
    </source>
</evidence>
<dbReference type="Proteomes" id="UP000321814">
    <property type="component" value="Unassembled WGS sequence"/>
</dbReference>
<sequence>MMFSSLAQAAGALAIDENQGDQYGFAYDYASISEASERALAECGGNCSVVQVFESGCAAYAADQTAGSTIYGWATSSDGGDAQSQALQYCSSYGGSQCMVRSWGCNSQ</sequence>
<dbReference type="Pfam" id="PF13827">
    <property type="entry name" value="DUF4189"/>
    <property type="match status" value="1"/>
</dbReference>
<comment type="caution">
    <text evidence="2">The sequence shown here is derived from an EMBL/GenBank/DDBJ whole genome shotgun (WGS) entry which is preliminary data.</text>
</comment>
<dbReference type="OrthoDB" id="6080273at2"/>
<gene>
    <name evidence="2" type="ORF">FU839_06015</name>
</gene>
<organism evidence="2 3">
    <name type="scientific">Rheinheimera tangshanensis</name>
    <dbReference type="NCBI Taxonomy" id="400153"/>
    <lineage>
        <taxon>Bacteria</taxon>
        <taxon>Pseudomonadati</taxon>
        <taxon>Pseudomonadota</taxon>
        <taxon>Gammaproteobacteria</taxon>
        <taxon>Chromatiales</taxon>
        <taxon>Chromatiaceae</taxon>
        <taxon>Rheinheimera</taxon>
    </lineage>
</organism>
<evidence type="ECO:0000313" key="2">
    <source>
        <dbReference type="EMBL" id="TXK82483.1"/>
    </source>
</evidence>
<protein>
    <submittedName>
        <fullName evidence="2">DUF4189 domain-containing protein</fullName>
    </submittedName>
</protein>
<dbReference type="InterPro" id="IPR025240">
    <property type="entry name" value="DUF4189"/>
</dbReference>
<accession>A0A5C8M209</accession>
<name>A0A5C8M209_9GAMM</name>